<keyword evidence="2" id="KW-1185">Reference proteome</keyword>
<protein>
    <submittedName>
        <fullName evidence="1">Uncharacterized protein</fullName>
    </submittedName>
</protein>
<gene>
    <name evidence="1" type="ORF">FGF66_12345</name>
</gene>
<organism evidence="1 2">
    <name type="scientific">Chlorobaculum thiosulfatiphilum</name>
    <name type="common">Chlorobium limicola f.sp. thiosulfatophilum</name>
    <dbReference type="NCBI Taxonomy" id="115852"/>
    <lineage>
        <taxon>Bacteria</taxon>
        <taxon>Pseudomonadati</taxon>
        <taxon>Chlorobiota</taxon>
        <taxon>Chlorobiia</taxon>
        <taxon>Chlorobiales</taxon>
        <taxon>Chlorobiaceae</taxon>
        <taxon>Chlorobaculum</taxon>
    </lineage>
</organism>
<name>A0A5C4RTK7_CHLTI</name>
<evidence type="ECO:0000313" key="1">
    <source>
        <dbReference type="EMBL" id="TNJ34211.1"/>
    </source>
</evidence>
<accession>A0A5C4RTK7</accession>
<dbReference type="RefSeq" id="WP_139457943.1">
    <property type="nucleotide sequence ID" value="NZ_VDCH01000060.1"/>
</dbReference>
<sequence>MKQVDLAVQKKVIPLHEKENAAAALYAAGVRGAEKYGKRQVNTRDIQKIWQVVGCGPGNCPPHKCLFRTVISRKEEYGNDFPLFNKLIKE</sequence>
<evidence type="ECO:0000313" key="2">
    <source>
        <dbReference type="Proteomes" id="UP000308271"/>
    </source>
</evidence>
<proteinExistence type="predicted"/>
<dbReference type="AlphaFoldDB" id="A0A5C4RTK7"/>
<dbReference type="Proteomes" id="UP000308271">
    <property type="component" value="Unassembled WGS sequence"/>
</dbReference>
<comment type="caution">
    <text evidence="1">The sequence shown here is derived from an EMBL/GenBank/DDBJ whole genome shotgun (WGS) entry which is preliminary data.</text>
</comment>
<reference evidence="1 2" key="1">
    <citation type="submission" date="2019-05" db="EMBL/GenBank/DDBJ databases">
        <title>Draft Whole-Genome sequence of the green sulfur bacterium Chlorobaculum thiosulfatiphilum DSM 249.</title>
        <authorList>
            <person name="Meyer T.E."/>
            <person name="Kyndt J.A."/>
        </authorList>
    </citation>
    <scope>NUCLEOTIDE SEQUENCE [LARGE SCALE GENOMIC DNA]</scope>
    <source>
        <strain evidence="1 2">DSM 249</strain>
    </source>
</reference>
<dbReference type="EMBL" id="VDCH01000060">
    <property type="protein sequence ID" value="TNJ34211.1"/>
    <property type="molecule type" value="Genomic_DNA"/>
</dbReference>